<dbReference type="PANTHER" id="PTHR43198:SF2">
    <property type="entry name" value="SI:CH1073-67J19.1-RELATED"/>
    <property type="match status" value="1"/>
</dbReference>
<dbReference type="OrthoDB" id="34166at2"/>
<evidence type="ECO:0000256" key="2">
    <source>
        <dbReference type="ARBA" id="ARBA00004948"/>
    </source>
</evidence>
<dbReference type="Proteomes" id="UP000215509">
    <property type="component" value="Unassembled WGS sequence"/>
</dbReference>
<evidence type="ECO:0000256" key="4">
    <source>
        <dbReference type="ARBA" id="ARBA00011881"/>
    </source>
</evidence>
<comment type="caution">
    <text evidence="11">The sequence shown here is derived from an EMBL/GenBank/DDBJ whole genome shotgun (WGS) entry which is preliminary data.</text>
</comment>
<dbReference type="SUPFAM" id="SSF48613">
    <property type="entry name" value="Heme oxygenase-like"/>
    <property type="match status" value="1"/>
</dbReference>
<dbReference type="RefSeq" id="WP_094014131.1">
    <property type="nucleotide sequence ID" value="NZ_NMQW01000008.1"/>
</dbReference>
<protein>
    <recommendedName>
        <fullName evidence="6 9">Aminopyrimidine aminohydrolase</fullName>
        <ecNumber evidence="5 9">3.5.99.2</ecNumber>
    </recommendedName>
</protein>
<comment type="catalytic activity">
    <reaction evidence="8 9">
        <text>thiamine + H2O = 5-(2-hydroxyethyl)-4-methylthiazole + 4-amino-5-hydroxymethyl-2-methylpyrimidine + H(+)</text>
        <dbReference type="Rhea" id="RHEA:17509"/>
        <dbReference type="ChEBI" id="CHEBI:15377"/>
        <dbReference type="ChEBI" id="CHEBI:15378"/>
        <dbReference type="ChEBI" id="CHEBI:16892"/>
        <dbReference type="ChEBI" id="CHEBI:17957"/>
        <dbReference type="ChEBI" id="CHEBI:18385"/>
        <dbReference type="EC" id="3.5.99.2"/>
    </reaction>
</comment>
<comment type="function">
    <text evidence="9">Catalyzes an amino-pyrimidine hydrolysis reaction at the C5' of the pyrimidine moiety of thiamine compounds, a reaction that is part of a thiamine salvage pathway.</text>
</comment>
<comment type="pathway">
    <text evidence="2 9">Cofactor biosynthesis; thiamine diphosphate biosynthesis.</text>
</comment>
<dbReference type="EMBL" id="NMQW01000008">
    <property type="protein sequence ID" value="OXM87383.1"/>
    <property type="molecule type" value="Genomic_DNA"/>
</dbReference>
<proteinExistence type="inferred from homology"/>
<dbReference type="Gene3D" id="1.20.910.10">
    <property type="entry name" value="Heme oxygenase-like"/>
    <property type="match status" value="1"/>
</dbReference>
<dbReference type="InterPro" id="IPR004305">
    <property type="entry name" value="Thiaminase-2/PQQC"/>
</dbReference>
<keyword evidence="9" id="KW-0378">Hydrolase</keyword>
<dbReference type="GO" id="GO:0009229">
    <property type="term" value="P:thiamine diphosphate biosynthetic process"/>
    <property type="evidence" value="ECO:0007669"/>
    <property type="project" value="UniProtKB-UniPathway"/>
</dbReference>
<accession>A0A229UVQ4</accession>
<dbReference type="NCBIfam" id="TIGR04306">
    <property type="entry name" value="salvage_TenA"/>
    <property type="match status" value="1"/>
</dbReference>
<dbReference type="InterPro" id="IPR016084">
    <property type="entry name" value="Haem_Oase-like_multi-hlx"/>
</dbReference>
<dbReference type="UniPathway" id="UPA00060"/>
<gene>
    <name evidence="11" type="primary">tenA</name>
    <name evidence="11" type="ORF">CF651_06730</name>
</gene>
<reference evidence="11 12" key="1">
    <citation type="submission" date="2017-07" db="EMBL/GenBank/DDBJ databases">
        <title>Genome sequencing and assembly of Paenibacillus rigui.</title>
        <authorList>
            <person name="Mayilraj S."/>
        </authorList>
    </citation>
    <scope>NUCLEOTIDE SEQUENCE [LARGE SCALE GENOMIC DNA]</scope>
    <source>
        <strain evidence="11 12">JCM 16352</strain>
    </source>
</reference>
<evidence type="ECO:0000256" key="1">
    <source>
        <dbReference type="ARBA" id="ARBA00001881"/>
    </source>
</evidence>
<evidence type="ECO:0000313" key="12">
    <source>
        <dbReference type="Proteomes" id="UP000215509"/>
    </source>
</evidence>
<sequence length="222" mass="25737">MKFSQELRQAVDQSWNASFEHPFVQGIAKGTLPLSSFRHYVLNDAYYLSQFARVQSLGAAKADSLAVSNRMSVHAQGTYNAELSLHQTFMQQLGITEEERRAFQPSPTAYAYTSHMFRAAYNGHLGDIIAAILPCYWLYYEIGERLQGSTPKEPIYREWIAAYGGEWFGEMVREQIDRLDELAEGLSEADRARMKQHFIISSHYEYMFWEMAYTHEVWPSYK</sequence>
<dbReference type="InterPro" id="IPR027574">
    <property type="entry name" value="Thiaminase_II"/>
</dbReference>
<dbReference type="PANTHER" id="PTHR43198">
    <property type="entry name" value="BIFUNCTIONAL TH2 PROTEIN"/>
    <property type="match status" value="1"/>
</dbReference>
<evidence type="ECO:0000256" key="6">
    <source>
        <dbReference type="ARBA" id="ARBA00013647"/>
    </source>
</evidence>
<evidence type="ECO:0000256" key="9">
    <source>
        <dbReference type="RuleBase" id="RU363093"/>
    </source>
</evidence>
<evidence type="ECO:0000259" key="10">
    <source>
        <dbReference type="Pfam" id="PF03070"/>
    </source>
</evidence>
<dbReference type="Pfam" id="PF03070">
    <property type="entry name" value="TENA_THI-4"/>
    <property type="match status" value="1"/>
</dbReference>
<comment type="catalytic activity">
    <reaction evidence="1 9">
        <text>4-amino-5-aminomethyl-2-methylpyrimidine + H2O = 4-amino-5-hydroxymethyl-2-methylpyrimidine + NH4(+)</text>
        <dbReference type="Rhea" id="RHEA:31799"/>
        <dbReference type="ChEBI" id="CHEBI:15377"/>
        <dbReference type="ChEBI" id="CHEBI:16892"/>
        <dbReference type="ChEBI" id="CHEBI:28938"/>
        <dbReference type="ChEBI" id="CHEBI:63416"/>
        <dbReference type="EC" id="3.5.99.2"/>
    </reaction>
</comment>
<dbReference type="GO" id="GO:0005829">
    <property type="term" value="C:cytosol"/>
    <property type="evidence" value="ECO:0007669"/>
    <property type="project" value="TreeGrafter"/>
</dbReference>
<evidence type="ECO:0000313" key="11">
    <source>
        <dbReference type="EMBL" id="OXM87383.1"/>
    </source>
</evidence>
<dbReference type="InterPro" id="IPR050967">
    <property type="entry name" value="Thiamine_Salvage_TenA"/>
</dbReference>
<comment type="subunit">
    <text evidence="4">Homotetramer.</text>
</comment>
<dbReference type="CDD" id="cd19364">
    <property type="entry name" value="TenA_C_BsTenA-like"/>
    <property type="match status" value="1"/>
</dbReference>
<dbReference type="GO" id="GO:0050334">
    <property type="term" value="F:thiaminase activity"/>
    <property type="evidence" value="ECO:0007669"/>
    <property type="project" value="UniProtKB-EC"/>
</dbReference>
<keyword evidence="7 9" id="KW-0784">Thiamine biosynthesis</keyword>
<keyword evidence="12" id="KW-1185">Reference proteome</keyword>
<evidence type="ECO:0000256" key="7">
    <source>
        <dbReference type="ARBA" id="ARBA00022977"/>
    </source>
</evidence>
<evidence type="ECO:0000256" key="5">
    <source>
        <dbReference type="ARBA" id="ARBA00012684"/>
    </source>
</evidence>
<dbReference type="GO" id="GO:0009228">
    <property type="term" value="P:thiamine biosynthetic process"/>
    <property type="evidence" value="ECO:0007669"/>
    <property type="project" value="UniProtKB-KW"/>
</dbReference>
<comment type="similarity">
    <text evidence="3 9">Belongs to the TenA family.</text>
</comment>
<organism evidence="11 12">
    <name type="scientific">Paenibacillus rigui</name>
    <dbReference type="NCBI Taxonomy" id="554312"/>
    <lineage>
        <taxon>Bacteria</taxon>
        <taxon>Bacillati</taxon>
        <taxon>Bacillota</taxon>
        <taxon>Bacilli</taxon>
        <taxon>Bacillales</taxon>
        <taxon>Paenibacillaceae</taxon>
        <taxon>Paenibacillus</taxon>
    </lineage>
</organism>
<feature type="domain" description="Thiaminase-2/PQQC" evidence="10">
    <location>
        <begin position="9"/>
        <end position="214"/>
    </location>
</feature>
<dbReference type="EC" id="3.5.99.2" evidence="5 9"/>
<dbReference type="AlphaFoldDB" id="A0A229UVQ4"/>
<evidence type="ECO:0000256" key="8">
    <source>
        <dbReference type="ARBA" id="ARBA00048337"/>
    </source>
</evidence>
<name>A0A229UVQ4_9BACL</name>
<evidence type="ECO:0000256" key="3">
    <source>
        <dbReference type="ARBA" id="ARBA00010264"/>
    </source>
</evidence>